<keyword evidence="4 7" id="KW-1133">Transmembrane helix</keyword>
<keyword evidence="2" id="KW-1003">Cell membrane</keyword>
<evidence type="ECO:0000313" key="8">
    <source>
        <dbReference type="EMBL" id="RID86723.1"/>
    </source>
</evidence>
<organism evidence="8 9">
    <name type="scientific">Mesobacillus zeae</name>
    <dbReference type="NCBI Taxonomy" id="1917180"/>
    <lineage>
        <taxon>Bacteria</taxon>
        <taxon>Bacillati</taxon>
        <taxon>Bacillota</taxon>
        <taxon>Bacilli</taxon>
        <taxon>Bacillales</taxon>
        <taxon>Bacillaceae</taxon>
        <taxon>Mesobacillus</taxon>
    </lineage>
</organism>
<dbReference type="SUPFAM" id="SSF103481">
    <property type="entry name" value="Multidrug resistance efflux transporter EmrE"/>
    <property type="match status" value="1"/>
</dbReference>
<proteinExistence type="inferred from homology"/>
<evidence type="ECO:0000313" key="9">
    <source>
        <dbReference type="Proteomes" id="UP000265816"/>
    </source>
</evidence>
<dbReference type="EMBL" id="QWVT01000011">
    <property type="protein sequence ID" value="RID86723.1"/>
    <property type="molecule type" value="Genomic_DNA"/>
</dbReference>
<dbReference type="Gene3D" id="1.10.3730.20">
    <property type="match status" value="1"/>
</dbReference>
<keyword evidence="3 6" id="KW-0812">Transmembrane</keyword>
<evidence type="ECO:0000256" key="3">
    <source>
        <dbReference type="ARBA" id="ARBA00022692"/>
    </source>
</evidence>
<comment type="subcellular location">
    <subcellularLocation>
        <location evidence="1 6">Cell membrane</location>
        <topology evidence="1 6">Multi-pass membrane protein</topology>
    </subcellularLocation>
</comment>
<dbReference type="RefSeq" id="WP_119111902.1">
    <property type="nucleotide sequence ID" value="NZ_JABUHL010000004.1"/>
</dbReference>
<accession>A0A398BGW2</accession>
<gene>
    <name evidence="8" type="ORF">D1970_05545</name>
</gene>
<feature type="transmembrane region" description="Helical" evidence="7">
    <location>
        <begin position="95"/>
        <end position="114"/>
    </location>
</feature>
<sequence length="140" mass="15818">MNDNHSPPGGLQLNKAWIYVAMTSFFELVWIFGFNVASSWWHWVFIVFFIFVDFYYLTKACELLPTGSVYATFAGIGTIGTALMDIFFFGQSLNLGKIFFIIVLVAGVIGLNIADVQDKKKQRKEARKNGLDIRLFGSSQ</sequence>
<evidence type="ECO:0000256" key="1">
    <source>
        <dbReference type="ARBA" id="ARBA00004651"/>
    </source>
</evidence>
<dbReference type="Proteomes" id="UP000265816">
    <property type="component" value="Unassembled WGS sequence"/>
</dbReference>
<evidence type="ECO:0000256" key="2">
    <source>
        <dbReference type="ARBA" id="ARBA00022475"/>
    </source>
</evidence>
<dbReference type="PANTHER" id="PTHR30561:SF7">
    <property type="entry name" value="GUANIDINIUM EFFLUX SYSTEM SUBUNIT GDNC-RELATED"/>
    <property type="match status" value="1"/>
</dbReference>
<evidence type="ECO:0000256" key="7">
    <source>
        <dbReference type="SAM" id="Phobius"/>
    </source>
</evidence>
<dbReference type="GO" id="GO:0022857">
    <property type="term" value="F:transmembrane transporter activity"/>
    <property type="evidence" value="ECO:0007669"/>
    <property type="project" value="InterPro"/>
</dbReference>
<dbReference type="InterPro" id="IPR037185">
    <property type="entry name" value="EmrE-like"/>
</dbReference>
<evidence type="ECO:0000256" key="4">
    <source>
        <dbReference type="ARBA" id="ARBA00022989"/>
    </source>
</evidence>
<feature type="transmembrane region" description="Helical" evidence="7">
    <location>
        <begin position="16"/>
        <end position="34"/>
    </location>
</feature>
<evidence type="ECO:0000256" key="5">
    <source>
        <dbReference type="ARBA" id="ARBA00023136"/>
    </source>
</evidence>
<name>A0A398BGW2_9BACI</name>
<dbReference type="InterPro" id="IPR000390">
    <property type="entry name" value="Small_drug/metabolite_transptr"/>
</dbReference>
<comment type="caution">
    <text evidence="8">The sequence shown here is derived from an EMBL/GenBank/DDBJ whole genome shotgun (WGS) entry which is preliminary data.</text>
</comment>
<reference evidence="8 9" key="1">
    <citation type="submission" date="2018-08" db="EMBL/GenBank/DDBJ databases">
        <title>Bacillus jemisoniae sp. nov., Bacillus chryseoplanitiae sp. nov., Bacillus resnikiae sp. nov., and Bacillus frankliniae sp. nov., isolated from Viking spacecraft and associated surfaces.</title>
        <authorList>
            <person name="Seuylemezian A."/>
            <person name="Vaishampayan P."/>
        </authorList>
    </citation>
    <scope>NUCLEOTIDE SEQUENCE [LARGE SCALE GENOMIC DNA]</scope>
    <source>
        <strain evidence="8 9">JJ-247</strain>
    </source>
</reference>
<dbReference type="GO" id="GO:0005886">
    <property type="term" value="C:plasma membrane"/>
    <property type="evidence" value="ECO:0007669"/>
    <property type="project" value="UniProtKB-SubCell"/>
</dbReference>
<protein>
    <submittedName>
        <fullName evidence="8">QacE family quaternary ammonium compound efflux SMR transporter</fullName>
    </submittedName>
</protein>
<keyword evidence="5 7" id="KW-0472">Membrane</keyword>
<comment type="similarity">
    <text evidence="6">Belongs to the drug/metabolite transporter (DMT) superfamily. Small multidrug resistance (SMR) (TC 2.A.7.1) family.</text>
</comment>
<dbReference type="PANTHER" id="PTHR30561">
    <property type="entry name" value="SMR FAMILY PROTON-DEPENDENT DRUG EFFLUX TRANSPORTER SUGE"/>
    <property type="match status" value="1"/>
</dbReference>
<dbReference type="OrthoDB" id="2168659at2"/>
<evidence type="ECO:0000256" key="6">
    <source>
        <dbReference type="RuleBase" id="RU003942"/>
    </source>
</evidence>
<feature type="transmembrane region" description="Helical" evidence="7">
    <location>
        <begin position="40"/>
        <end position="57"/>
    </location>
</feature>
<dbReference type="AlphaFoldDB" id="A0A398BGW2"/>
<keyword evidence="9" id="KW-1185">Reference proteome</keyword>
<dbReference type="Pfam" id="PF00893">
    <property type="entry name" value="Multi_Drug_Res"/>
    <property type="match status" value="1"/>
</dbReference>
<feature type="transmembrane region" description="Helical" evidence="7">
    <location>
        <begin position="69"/>
        <end position="89"/>
    </location>
</feature>
<dbReference type="InterPro" id="IPR045324">
    <property type="entry name" value="Small_multidrug_res"/>
</dbReference>